<feature type="compositionally biased region" description="Polar residues" evidence="1">
    <location>
        <begin position="10"/>
        <end position="22"/>
    </location>
</feature>
<proteinExistence type="predicted"/>
<evidence type="ECO:0000313" key="3">
    <source>
        <dbReference type="Proteomes" id="UP000886523"/>
    </source>
</evidence>
<reference evidence="2" key="1">
    <citation type="journal article" date="2020" name="Nat. Commun.">
        <title>Large-scale genome sequencing of mycorrhizal fungi provides insights into the early evolution of symbiotic traits.</title>
        <authorList>
            <person name="Miyauchi S."/>
            <person name="Kiss E."/>
            <person name="Kuo A."/>
            <person name="Drula E."/>
            <person name="Kohler A."/>
            <person name="Sanchez-Garcia M."/>
            <person name="Morin E."/>
            <person name="Andreopoulos B."/>
            <person name="Barry K.W."/>
            <person name="Bonito G."/>
            <person name="Buee M."/>
            <person name="Carver A."/>
            <person name="Chen C."/>
            <person name="Cichocki N."/>
            <person name="Clum A."/>
            <person name="Culley D."/>
            <person name="Crous P.W."/>
            <person name="Fauchery L."/>
            <person name="Girlanda M."/>
            <person name="Hayes R.D."/>
            <person name="Keri Z."/>
            <person name="LaButti K."/>
            <person name="Lipzen A."/>
            <person name="Lombard V."/>
            <person name="Magnuson J."/>
            <person name="Maillard F."/>
            <person name="Murat C."/>
            <person name="Nolan M."/>
            <person name="Ohm R.A."/>
            <person name="Pangilinan J."/>
            <person name="Pereira M.F."/>
            <person name="Perotto S."/>
            <person name="Peter M."/>
            <person name="Pfister S."/>
            <person name="Riley R."/>
            <person name="Sitrit Y."/>
            <person name="Stielow J.B."/>
            <person name="Szollosi G."/>
            <person name="Zifcakova L."/>
            <person name="Stursova M."/>
            <person name="Spatafora J.W."/>
            <person name="Tedersoo L."/>
            <person name="Vaario L.M."/>
            <person name="Yamada A."/>
            <person name="Yan M."/>
            <person name="Wang P."/>
            <person name="Xu J."/>
            <person name="Bruns T."/>
            <person name="Baldrian P."/>
            <person name="Vilgalys R."/>
            <person name="Dunand C."/>
            <person name="Henrissat B."/>
            <person name="Grigoriev I.V."/>
            <person name="Hibbett D."/>
            <person name="Nagy L.G."/>
            <person name="Martin F.M."/>
        </authorList>
    </citation>
    <scope>NUCLEOTIDE SEQUENCE</scope>
    <source>
        <strain evidence="2">UP504</strain>
    </source>
</reference>
<evidence type="ECO:0000313" key="2">
    <source>
        <dbReference type="EMBL" id="KAF9518087.1"/>
    </source>
</evidence>
<accession>A0A9P6B634</accession>
<feature type="region of interest" description="Disordered" evidence="1">
    <location>
        <begin position="1"/>
        <end position="24"/>
    </location>
</feature>
<name>A0A9P6B634_9AGAM</name>
<keyword evidence="3" id="KW-1185">Reference proteome</keyword>
<dbReference type="Proteomes" id="UP000886523">
    <property type="component" value="Unassembled WGS sequence"/>
</dbReference>
<comment type="caution">
    <text evidence="2">The sequence shown here is derived from an EMBL/GenBank/DDBJ whole genome shotgun (WGS) entry which is preliminary data.</text>
</comment>
<sequence>MSVAVAVRTLTAQPGPSGSLRTGTGRRVACKTLSSLALSMSLKAGNSDDIVISDPPEGRYDQRPNDCIVWTPGG</sequence>
<evidence type="ECO:0000256" key="1">
    <source>
        <dbReference type="SAM" id="MobiDB-lite"/>
    </source>
</evidence>
<dbReference type="AlphaFoldDB" id="A0A9P6B634"/>
<organism evidence="2 3">
    <name type="scientific">Hydnum rufescens UP504</name>
    <dbReference type="NCBI Taxonomy" id="1448309"/>
    <lineage>
        <taxon>Eukaryota</taxon>
        <taxon>Fungi</taxon>
        <taxon>Dikarya</taxon>
        <taxon>Basidiomycota</taxon>
        <taxon>Agaricomycotina</taxon>
        <taxon>Agaricomycetes</taxon>
        <taxon>Cantharellales</taxon>
        <taxon>Hydnaceae</taxon>
        <taxon>Hydnum</taxon>
    </lineage>
</organism>
<gene>
    <name evidence="2" type="ORF">BS47DRAFT_1338678</name>
</gene>
<protein>
    <submittedName>
        <fullName evidence="2">Uncharacterized protein</fullName>
    </submittedName>
</protein>
<dbReference type="EMBL" id="MU128927">
    <property type="protein sequence ID" value="KAF9518087.1"/>
    <property type="molecule type" value="Genomic_DNA"/>
</dbReference>